<dbReference type="EMBL" id="BOOR01000012">
    <property type="protein sequence ID" value="GII53926.1"/>
    <property type="molecule type" value="Genomic_DNA"/>
</dbReference>
<dbReference type="PANTHER" id="PTHR11078:SF3">
    <property type="entry name" value="ANTITERMINATION NUSB DOMAIN-CONTAINING PROTEIN"/>
    <property type="match status" value="1"/>
</dbReference>
<evidence type="ECO:0000256" key="6">
    <source>
        <dbReference type="HAMAP-Rule" id="MF_00073"/>
    </source>
</evidence>
<evidence type="ECO:0000256" key="1">
    <source>
        <dbReference type="ARBA" id="ARBA00005952"/>
    </source>
</evidence>
<protein>
    <recommendedName>
        <fullName evidence="6">Transcription antitermination protein NusB</fullName>
    </recommendedName>
    <alternativeName>
        <fullName evidence="6">Antitermination factor NusB</fullName>
    </alternativeName>
</protein>
<gene>
    <name evidence="6 8" type="primary">nusB</name>
    <name evidence="8" type="ORF">Pth03_23150</name>
</gene>
<accession>A0A8J3V2R1</accession>
<comment type="function">
    <text evidence="6">Involved in transcription antitermination. Required for transcription of ribosomal RNA (rRNA) genes. Binds specifically to the boxA antiterminator sequence of the ribosomal RNA (rrn) operons.</text>
</comment>
<proteinExistence type="inferred from homology"/>
<dbReference type="GO" id="GO:0005829">
    <property type="term" value="C:cytosol"/>
    <property type="evidence" value="ECO:0007669"/>
    <property type="project" value="TreeGrafter"/>
</dbReference>
<evidence type="ECO:0000313" key="8">
    <source>
        <dbReference type="EMBL" id="GII53926.1"/>
    </source>
</evidence>
<dbReference type="Proteomes" id="UP000605992">
    <property type="component" value="Unassembled WGS sequence"/>
</dbReference>
<feature type="domain" description="NusB/RsmB/TIM44" evidence="7">
    <location>
        <begin position="6"/>
        <end position="128"/>
    </location>
</feature>
<evidence type="ECO:0000313" key="9">
    <source>
        <dbReference type="Proteomes" id="UP000605992"/>
    </source>
</evidence>
<evidence type="ECO:0000256" key="4">
    <source>
        <dbReference type="ARBA" id="ARBA00023015"/>
    </source>
</evidence>
<dbReference type="Gene3D" id="1.10.940.10">
    <property type="entry name" value="NusB-like"/>
    <property type="match status" value="1"/>
</dbReference>
<dbReference type="InterPro" id="IPR035926">
    <property type="entry name" value="NusB-like_sf"/>
</dbReference>
<dbReference type="SUPFAM" id="SSF48013">
    <property type="entry name" value="NusB-like"/>
    <property type="match status" value="1"/>
</dbReference>
<dbReference type="InterPro" id="IPR006027">
    <property type="entry name" value="NusB_RsmB_TIM44"/>
</dbReference>
<dbReference type="GO" id="GO:0031564">
    <property type="term" value="P:transcription antitermination"/>
    <property type="evidence" value="ECO:0007669"/>
    <property type="project" value="UniProtKB-KW"/>
</dbReference>
<dbReference type="Pfam" id="PF01029">
    <property type="entry name" value="NusB"/>
    <property type="match status" value="1"/>
</dbReference>
<evidence type="ECO:0000256" key="3">
    <source>
        <dbReference type="ARBA" id="ARBA00022884"/>
    </source>
</evidence>
<keyword evidence="5 6" id="KW-0804">Transcription</keyword>
<keyword evidence="3 6" id="KW-0694">RNA-binding</keyword>
<dbReference type="InterPro" id="IPR011605">
    <property type="entry name" value="NusB_fam"/>
</dbReference>
<comment type="similarity">
    <text evidence="1 6">Belongs to the NusB family.</text>
</comment>
<sequence length="146" mass="16283">MSARGKARRRALDILFEAEARSESPLSVLAERVERSDPPVNEYTFTLVEGVTRHRDRIDELISTYSEGWTLERMPAVDRNILRGGTYEMLASQEVPEGVVISEWVHLAAELSTDESPQFVNGLLARFKQLKPSLSLTGPVGAEPSE</sequence>
<organism evidence="8 9">
    <name type="scientific">Planotetraspora thailandica</name>
    <dbReference type="NCBI Taxonomy" id="487172"/>
    <lineage>
        <taxon>Bacteria</taxon>
        <taxon>Bacillati</taxon>
        <taxon>Actinomycetota</taxon>
        <taxon>Actinomycetes</taxon>
        <taxon>Streptosporangiales</taxon>
        <taxon>Streptosporangiaceae</taxon>
        <taxon>Planotetraspora</taxon>
    </lineage>
</organism>
<reference evidence="8" key="1">
    <citation type="submission" date="2021-01" db="EMBL/GenBank/DDBJ databases">
        <title>Whole genome shotgun sequence of Planotetraspora thailandica NBRC 104271.</title>
        <authorList>
            <person name="Komaki H."/>
            <person name="Tamura T."/>
        </authorList>
    </citation>
    <scope>NUCLEOTIDE SEQUENCE</scope>
    <source>
        <strain evidence="8">NBRC 104271</strain>
    </source>
</reference>
<dbReference type="AlphaFoldDB" id="A0A8J3V2R1"/>
<keyword evidence="4 6" id="KW-0805">Transcription regulation</keyword>
<dbReference type="GO" id="GO:0006353">
    <property type="term" value="P:DNA-templated transcription termination"/>
    <property type="evidence" value="ECO:0007669"/>
    <property type="project" value="UniProtKB-UniRule"/>
</dbReference>
<dbReference type="NCBIfam" id="TIGR01951">
    <property type="entry name" value="nusB"/>
    <property type="match status" value="1"/>
</dbReference>
<evidence type="ECO:0000259" key="7">
    <source>
        <dbReference type="Pfam" id="PF01029"/>
    </source>
</evidence>
<dbReference type="PANTHER" id="PTHR11078">
    <property type="entry name" value="N UTILIZATION SUBSTANCE PROTEIN B-RELATED"/>
    <property type="match status" value="1"/>
</dbReference>
<keyword evidence="9" id="KW-1185">Reference proteome</keyword>
<evidence type="ECO:0000256" key="2">
    <source>
        <dbReference type="ARBA" id="ARBA00022814"/>
    </source>
</evidence>
<dbReference type="GO" id="GO:0003723">
    <property type="term" value="F:RNA binding"/>
    <property type="evidence" value="ECO:0007669"/>
    <property type="project" value="UniProtKB-UniRule"/>
</dbReference>
<dbReference type="RefSeq" id="WP_203944157.1">
    <property type="nucleotide sequence ID" value="NZ_BOOR01000012.1"/>
</dbReference>
<evidence type="ECO:0000256" key="5">
    <source>
        <dbReference type="ARBA" id="ARBA00023163"/>
    </source>
</evidence>
<dbReference type="HAMAP" id="MF_00073">
    <property type="entry name" value="NusB"/>
    <property type="match status" value="1"/>
</dbReference>
<keyword evidence="2 6" id="KW-0889">Transcription antitermination</keyword>
<comment type="caution">
    <text evidence="8">The sequence shown here is derived from an EMBL/GenBank/DDBJ whole genome shotgun (WGS) entry which is preliminary data.</text>
</comment>
<name>A0A8J3V2R1_9ACTN</name>